<proteinExistence type="predicted"/>
<keyword evidence="3" id="KW-1185">Reference proteome</keyword>
<name>A0A7K1U232_9BACT</name>
<keyword evidence="1" id="KW-0450">Lipoyl</keyword>
<dbReference type="RefSeq" id="WP_157305856.1">
    <property type="nucleotide sequence ID" value="NZ_WRXN01000003.1"/>
</dbReference>
<accession>A0A7K1U232</accession>
<dbReference type="EMBL" id="WRXN01000003">
    <property type="protein sequence ID" value="MVT08434.1"/>
    <property type="molecule type" value="Genomic_DNA"/>
</dbReference>
<evidence type="ECO:0000256" key="1">
    <source>
        <dbReference type="ARBA" id="ARBA00022823"/>
    </source>
</evidence>
<dbReference type="InterPro" id="IPR033753">
    <property type="entry name" value="GCV_H/Fam206"/>
</dbReference>
<evidence type="ECO:0000313" key="2">
    <source>
        <dbReference type="EMBL" id="MVT08434.1"/>
    </source>
</evidence>
<dbReference type="SUPFAM" id="SSF51230">
    <property type="entry name" value="Single hybrid motif"/>
    <property type="match status" value="1"/>
</dbReference>
<evidence type="ECO:0000313" key="3">
    <source>
        <dbReference type="Proteomes" id="UP000461730"/>
    </source>
</evidence>
<dbReference type="GO" id="GO:0019464">
    <property type="term" value="P:glycine decarboxylation via glycine cleavage system"/>
    <property type="evidence" value="ECO:0007669"/>
    <property type="project" value="InterPro"/>
</dbReference>
<dbReference type="GO" id="GO:0009249">
    <property type="term" value="P:protein lipoylation"/>
    <property type="evidence" value="ECO:0007669"/>
    <property type="project" value="TreeGrafter"/>
</dbReference>
<comment type="caution">
    <text evidence="2">The sequence shown here is derived from an EMBL/GenBank/DDBJ whole genome shotgun (WGS) entry which is preliminary data.</text>
</comment>
<gene>
    <name evidence="2" type="ORF">GO493_09210</name>
</gene>
<evidence type="ECO:0008006" key="4">
    <source>
        <dbReference type="Google" id="ProtNLM"/>
    </source>
</evidence>
<dbReference type="Gene3D" id="2.40.50.100">
    <property type="match status" value="1"/>
</dbReference>
<dbReference type="PANTHER" id="PTHR11715">
    <property type="entry name" value="GLYCINE CLEAVAGE SYSTEM H PROTEIN"/>
    <property type="match status" value="1"/>
</dbReference>
<dbReference type="Proteomes" id="UP000461730">
    <property type="component" value="Unassembled WGS sequence"/>
</dbReference>
<dbReference type="InterPro" id="IPR011053">
    <property type="entry name" value="Single_hybrid_motif"/>
</dbReference>
<dbReference type="PANTHER" id="PTHR11715:SF3">
    <property type="entry name" value="GLYCINE CLEAVAGE SYSTEM H PROTEIN-RELATED"/>
    <property type="match status" value="1"/>
</dbReference>
<dbReference type="Pfam" id="PF01597">
    <property type="entry name" value="GCV_H"/>
    <property type="match status" value="1"/>
</dbReference>
<reference evidence="2 3" key="1">
    <citation type="submission" date="2019-12" db="EMBL/GenBank/DDBJ databases">
        <title>Chitinophaga sp. strain ysch24 (GDMCC 1.1355), whole genome shotgun sequence.</title>
        <authorList>
            <person name="Zhang X."/>
        </authorList>
    </citation>
    <scope>NUCLEOTIDE SEQUENCE [LARGE SCALE GENOMIC DNA]</scope>
    <source>
        <strain evidence="3">ysch24</strain>
    </source>
</reference>
<organism evidence="2 3">
    <name type="scientific">Chitinophaga tropicalis</name>
    <dbReference type="NCBI Taxonomy" id="2683588"/>
    <lineage>
        <taxon>Bacteria</taxon>
        <taxon>Pseudomonadati</taxon>
        <taxon>Bacteroidota</taxon>
        <taxon>Chitinophagia</taxon>
        <taxon>Chitinophagales</taxon>
        <taxon>Chitinophagaceae</taxon>
        <taxon>Chitinophaga</taxon>
    </lineage>
</organism>
<dbReference type="GO" id="GO:0005737">
    <property type="term" value="C:cytoplasm"/>
    <property type="evidence" value="ECO:0007669"/>
    <property type="project" value="TreeGrafter"/>
</dbReference>
<dbReference type="CDD" id="cd06848">
    <property type="entry name" value="GCS_H"/>
    <property type="match status" value="1"/>
</dbReference>
<dbReference type="GO" id="GO:0005960">
    <property type="term" value="C:glycine cleavage complex"/>
    <property type="evidence" value="ECO:0007669"/>
    <property type="project" value="InterPro"/>
</dbReference>
<sequence length="137" mass="15508">MKILPVSRPRISFTPNHEWIDFNGSVGFVGISAYRLRGIESITTIKWYNPKGIVDKGTVIAEIHTSDQIIPLLAPVSCKYLGQNQKLSGNLNLILESPQDKGWLFFVTPLKFYNQEPLLSPESYQRVIRAEMTSKLS</sequence>
<dbReference type="InterPro" id="IPR002930">
    <property type="entry name" value="GCV_H"/>
</dbReference>
<dbReference type="AlphaFoldDB" id="A0A7K1U232"/>
<protein>
    <recommendedName>
        <fullName evidence="4">Glycine cleavage system H protein</fullName>
    </recommendedName>
</protein>